<evidence type="ECO:0000313" key="2">
    <source>
        <dbReference type="Proteomes" id="UP000492821"/>
    </source>
</evidence>
<dbReference type="Proteomes" id="UP000492821">
    <property type="component" value="Unassembled WGS sequence"/>
</dbReference>
<reference evidence="3" key="2">
    <citation type="submission" date="2020-10" db="UniProtKB">
        <authorList>
            <consortium name="WormBaseParasite"/>
        </authorList>
    </citation>
    <scope>IDENTIFICATION</scope>
</reference>
<accession>A0A7E4V799</accession>
<organism evidence="2 3">
    <name type="scientific">Panagrellus redivivus</name>
    <name type="common">Microworm</name>
    <dbReference type="NCBI Taxonomy" id="6233"/>
    <lineage>
        <taxon>Eukaryota</taxon>
        <taxon>Metazoa</taxon>
        <taxon>Ecdysozoa</taxon>
        <taxon>Nematoda</taxon>
        <taxon>Chromadorea</taxon>
        <taxon>Rhabditida</taxon>
        <taxon>Tylenchina</taxon>
        <taxon>Panagrolaimomorpha</taxon>
        <taxon>Panagrolaimoidea</taxon>
        <taxon>Panagrolaimidae</taxon>
        <taxon>Panagrellus</taxon>
    </lineage>
</organism>
<feature type="compositionally biased region" description="Polar residues" evidence="1">
    <location>
        <begin position="20"/>
        <end position="30"/>
    </location>
</feature>
<protein>
    <submittedName>
        <fullName evidence="3">Uncharacterized protein</fullName>
    </submittedName>
</protein>
<dbReference type="WBParaSite" id="Pan_g17444.t1">
    <property type="protein sequence ID" value="Pan_g17444.t1"/>
    <property type="gene ID" value="Pan_g17444"/>
</dbReference>
<reference evidence="2" key="1">
    <citation type="journal article" date="2013" name="Genetics">
        <title>The draft genome and transcriptome of Panagrellus redivivus are shaped by the harsh demands of a free-living lifestyle.</title>
        <authorList>
            <person name="Srinivasan J."/>
            <person name="Dillman A.R."/>
            <person name="Macchietto M.G."/>
            <person name="Heikkinen L."/>
            <person name="Lakso M."/>
            <person name="Fracchia K.M."/>
            <person name="Antoshechkin I."/>
            <person name="Mortazavi A."/>
            <person name="Wong G."/>
            <person name="Sternberg P.W."/>
        </authorList>
    </citation>
    <scope>NUCLEOTIDE SEQUENCE [LARGE SCALE GENOMIC DNA]</scope>
    <source>
        <strain evidence="2">MT8872</strain>
    </source>
</reference>
<dbReference type="AlphaFoldDB" id="A0A7E4V799"/>
<sequence length="155" mass="16835">MGSVVNLRTVLIDIHEGCASGQTGSTTPSDGYTDDGSMAKSDEELTVIARGLEKSGWQKGVTVFESAQSFIATSRKSSNVTVMSYPMNLQKRGRKTANQSVIKPSLTDHDRFEPCSRATNASINTRMMDLPCELETSGATNHMYQLNGIQHTVES</sequence>
<proteinExistence type="predicted"/>
<evidence type="ECO:0000313" key="3">
    <source>
        <dbReference type="WBParaSite" id="Pan_g17444.t1"/>
    </source>
</evidence>
<evidence type="ECO:0000256" key="1">
    <source>
        <dbReference type="SAM" id="MobiDB-lite"/>
    </source>
</evidence>
<name>A0A7E4V799_PANRE</name>
<feature type="region of interest" description="Disordered" evidence="1">
    <location>
        <begin position="18"/>
        <end position="38"/>
    </location>
</feature>
<keyword evidence="2" id="KW-1185">Reference proteome</keyword>